<gene>
    <name evidence="1" type="ORF">SBVP3_00113</name>
</gene>
<dbReference type="Proteomes" id="UP000031804">
    <property type="component" value="Segment"/>
</dbReference>
<name>A0A0B5HEA5_9CAUD</name>
<dbReference type="EMBL" id="KP280063">
    <property type="protein sequence ID" value="AJF40880.1"/>
    <property type="molecule type" value="Genomic_DNA"/>
</dbReference>
<organism evidence="1 2">
    <name type="scientific">Vibrio phage phi 3</name>
    <dbReference type="NCBI Taxonomy" id="1589298"/>
    <lineage>
        <taxon>Viruses</taxon>
        <taxon>Duplodnaviria</taxon>
        <taxon>Heunggongvirae</taxon>
        <taxon>Uroviricota</taxon>
        <taxon>Caudoviricetes</taxon>
        <taxon>Demerecviridae</taxon>
        <taxon>Ermolyevavirinae</taxon>
        <taxon>Jesfedecavirus</taxon>
        <taxon>Jesfedecavirus phi3</taxon>
    </lineage>
</organism>
<evidence type="ECO:0000313" key="2">
    <source>
        <dbReference type="Proteomes" id="UP000031804"/>
    </source>
</evidence>
<accession>A0A0B5HEA5</accession>
<evidence type="ECO:0000313" key="1">
    <source>
        <dbReference type="EMBL" id="AJF40880.1"/>
    </source>
</evidence>
<dbReference type="GeneID" id="26634091"/>
<dbReference type="OrthoDB" id="22593at10239"/>
<dbReference type="KEGG" id="vg:26634091"/>
<proteinExistence type="predicted"/>
<protein>
    <submittedName>
        <fullName evidence="1">Uncharacterized protein</fullName>
    </submittedName>
</protein>
<sequence length="169" mass="19697">MSTKPTGLFGSKFPLYRVRAYDSVDTMGKYKIISTHHNTYILDEPDLGGTYTERRIKLLAKKEELPLKIYPLKERYTSLQQLANTKYRIFIDDAGDLVKYTPNTWVTVEYCKVLRADRTWRGNWLITSKLPVKFVVEEVPAYIGYFNVGGAYFLYSLEEEMKSPSRKKV</sequence>
<dbReference type="RefSeq" id="YP_009207578.1">
    <property type="nucleotide sequence ID" value="NC_028895.1"/>
</dbReference>
<keyword evidence="2" id="KW-1185">Reference proteome</keyword>
<reference evidence="1 2" key="1">
    <citation type="submission" date="2014-12" db="EMBL/GenBank/DDBJ databases">
        <title>Complete genome sequences of three Vibrio cholerae specific bacteriophages.</title>
        <authorList>
            <person name="Bhandare S.G."/>
            <person name="Warry A."/>
            <person name="Emes R.D."/>
            <person name="Hooton S.P.T."/>
            <person name="Barrow P.A."/>
            <person name="Atterbury R.J."/>
        </authorList>
    </citation>
    <scope>NUCLEOTIDE SEQUENCE [LARGE SCALE GENOMIC DNA]</scope>
</reference>